<name>A0ABS6DVR9_9FIRM</name>
<dbReference type="Pfam" id="PF09479">
    <property type="entry name" value="Flg_new"/>
    <property type="match status" value="1"/>
</dbReference>
<organism evidence="2 3">
    <name type="scientific">Intestinibacter bartlettii</name>
    <dbReference type="NCBI Taxonomy" id="261299"/>
    <lineage>
        <taxon>Bacteria</taxon>
        <taxon>Bacillati</taxon>
        <taxon>Bacillota</taxon>
        <taxon>Clostridia</taxon>
        <taxon>Peptostreptococcales</taxon>
        <taxon>Peptostreptococcaceae</taxon>
        <taxon>Intestinibacter</taxon>
    </lineage>
</organism>
<dbReference type="CDD" id="cd00063">
    <property type="entry name" value="FN3"/>
    <property type="match status" value="2"/>
</dbReference>
<sequence>MCSKLKNINIPKGIKVIYTSTFRSCKSLTTIDIPESVTKISSEAFRGCISLINIEIPKNVKEIGEFTFFGCKSLTNIELPNGITKIERGTFLDCINLSNINIPESVTDIERYAFERCYSLESITIPEGVSILEESAFEYCTNLQYVNIPDSVIEIEKDCFYGCGIKSVKLPKNLIKIKSRTFKGCTDLEEITIPNKVQIIEDEAFYRCKNLKKIFIPKSVTEIKKDVFFNCDNLTIYGYAGSYAESYAKNNNIPFIEANIKISFDADNGRDKIIQEIEKNTQLNYIPENPTKEGYVFIGWYKDIDDPTTEYKSGSIYEEDTIYTAKWVKIPQISKENIVVNSNSYNSIKIEWKNVDDVDGYEVYRATSELGTYSLRKTVTKNSKLRYINTSVTTGKTYYYKIRAYKIINDKKIYGQYSEIVSGKAVLATPIATAVSKTYNSNQVKWNQVAGANGYEVYRATSENGTYSLRKTITANSSRIYTNTSLTTGKTYYYKVRAYKIVNGNKIYGEFSTVVSAEPMLATPAVTLTTKSKAITVKWTKITGSNGYEVYRATSQNGTYSLTKTISSNSTLSYTNTKLTTGKTYYYKVRAYRVVNGNKVYSNYSQIKYKKCK</sequence>
<evidence type="ECO:0000259" key="1">
    <source>
        <dbReference type="PROSITE" id="PS50853"/>
    </source>
</evidence>
<dbReference type="PANTHER" id="PTHR45661">
    <property type="entry name" value="SURFACE ANTIGEN"/>
    <property type="match status" value="1"/>
</dbReference>
<reference evidence="2 3" key="1">
    <citation type="submission" date="2021-06" db="EMBL/GenBank/DDBJ databases">
        <authorList>
            <person name="Sun Q."/>
            <person name="Li D."/>
        </authorList>
    </citation>
    <scope>NUCLEOTIDE SEQUENCE [LARGE SCALE GENOMIC DNA]</scope>
    <source>
        <strain evidence="2 3">N19</strain>
    </source>
</reference>
<dbReference type="NCBIfam" id="TIGR02543">
    <property type="entry name" value="List_Bact_rpt"/>
    <property type="match status" value="1"/>
</dbReference>
<dbReference type="Pfam" id="PF25833">
    <property type="entry name" value="Fn3_SaeA_3rd"/>
    <property type="match status" value="1"/>
</dbReference>
<dbReference type="SMART" id="SM00060">
    <property type="entry name" value="FN3"/>
    <property type="match status" value="3"/>
</dbReference>
<dbReference type="InterPro" id="IPR058692">
    <property type="entry name" value="Fn3_SaeA_2nd"/>
</dbReference>
<evidence type="ECO:0000313" key="3">
    <source>
        <dbReference type="Proteomes" id="UP001196301"/>
    </source>
</evidence>
<dbReference type="EMBL" id="JAHLOQ010000006">
    <property type="protein sequence ID" value="MBU5335538.1"/>
    <property type="molecule type" value="Genomic_DNA"/>
</dbReference>
<accession>A0ABS6DVR9</accession>
<dbReference type="InterPro" id="IPR013378">
    <property type="entry name" value="InlB-like_B-rpt"/>
</dbReference>
<feature type="domain" description="Fibronectin type-III" evidence="1">
    <location>
        <begin position="518"/>
        <end position="613"/>
    </location>
</feature>
<comment type="caution">
    <text evidence="2">The sequence shown here is derived from an EMBL/GenBank/DDBJ whole genome shotgun (WGS) entry which is preliminary data.</text>
</comment>
<keyword evidence="3" id="KW-1185">Reference proteome</keyword>
<feature type="domain" description="Fibronectin type-III" evidence="1">
    <location>
        <begin position="334"/>
        <end position="428"/>
    </location>
</feature>
<dbReference type="Pfam" id="PF13306">
    <property type="entry name" value="LRR_5"/>
    <property type="match status" value="1"/>
</dbReference>
<dbReference type="PROSITE" id="PS50853">
    <property type="entry name" value="FN3"/>
    <property type="match status" value="2"/>
</dbReference>
<evidence type="ECO:0000313" key="2">
    <source>
        <dbReference type="EMBL" id="MBU5335538.1"/>
    </source>
</evidence>
<dbReference type="InterPro" id="IPR053139">
    <property type="entry name" value="Surface_bspA-like"/>
</dbReference>
<dbReference type="Proteomes" id="UP001196301">
    <property type="component" value="Unassembled WGS sequence"/>
</dbReference>
<protein>
    <submittedName>
        <fullName evidence="2">Leucine-rich repeat protein</fullName>
    </submittedName>
</protein>
<gene>
    <name evidence="2" type="ORF">KQI20_03705</name>
</gene>
<dbReference type="InterPro" id="IPR026906">
    <property type="entry name" value="LRR_5"/>
</dbReference>
<dbReference type="InterPro" id="IPR003961">
    <property type="entry name" value="FN3_dom"/>
</dbReference>
<proteinExistence type="predicted"/>
<dbReference type="PANTHER" id="PTHR45661:SF3">
    <property type="entry name" value="IG-LIKE DOMAIN-CONTAINING PROTEIN"/>
    <property type="match status" value="1"/>
</dbReference>